<dbReference type="NCBIfam" id="NF004037">
    <property type="entry name" value="PRK05518.1"/>
    <property type="match status" value="1"/>
</dbReference>
<dbReference type="GO" id="GO:0019843">
    <property type="term" value="F:rRNA binding"/>
    <property type="evidence" value="ECO:0007669"/>
    <property type="project" value="UniProtKB-UniRule"/>
</dbReference>
<organism evidence="7 8">
    <name type="scientific">Oxyplasma meridianum</name>
    <dbReference type="NCBI Taxonomy" id="3073602"/>
    <lineage>
        <taxon>Archaea</taxon>
        <taxon>Methanobacteriati</taxon>
        <taxon>Thermoplasmatota</taxon>
        <taxon>Thermoplasmata</taxon>
        <taxon>Thermoplasmatales</taxon>
        <taxon>Thermoplasmataceae</taxon>
        <taxon>Oxyplasma</taxon>
    </lineage>
</organism>
<comment type="subunit">
    <text evidence="5">Part of the 50S ribosomal subunit.</text>
</comment>
<dbReference type="GO" id="GO:0022625">
    <property type="term" value="C:cytosolic large ribosomal subunit"/>
    <property type="evidence" value="ECO:0007669"/>
    <property type="project" value="UniProtKB-UniRule"/>
</dbReference>
<evidence type="ECO:0000259" key="6">
    <source>
        <dbReference type="Pfam" id="PF00347"/>
    </source>
</evidence>
<reference evidence="7 8" key="1">
    <citation type="submission" date="2023-09" db="EMBL/GenBank/DDBJ databases">
        <authorList>
            <person name="Golyshina O.V."/>
            <person name="Lunev E.A."/>
            <person name="Bargiela R."/>
            <person name="Gaines M.C."/>
            <person name="Daum B."/>
            <person name="Bale N.J."/>
            <person name="Koenen M."/>
            <person name="Sinninghe Damst J.S."/>
            <person name="Yakimov M."/>
            <person name="Golyshin P.N."/>
        </authorList>
    </citation>
    <scope>NUCLEOTIDE SEQUENCE [LARGE SCALE GENOMIC DNA]</scope>
    <source>
        <strain evidence="7 8">M1</strain>
    </source>
</reference>
<dbReference type="GO" id="GO:0002181">
    <property type="term" value="P:cytoplasmic translation"/>
    <property type="evidence" value="ECO:0007669"/>
    <property type="project" value="TreeGrafter"/>
</dbReference>
<keyword evidence="8" id="KW-1185">Reference proteome</keyword>
<feature type="domain" description="Large ribosomal subunit protein uL6 alpha-beta" evidence="6">
    <location>
        <begin position="96"/>
        <end position="170"/>
    </location>
</feature>
<dbReference type="PANTHER" id="PTHR11655">
    <property type="entry name" value="60S/50S RIBOSOMAL PROTEIN L6/L9"/>
    <property type="match status" value="1"/>
</dbReference>
<sequence>MIKWEEVSSFEVPKEVKLSIEDNVVHVSGKLGQVSRILRDNYVRVRLETGKIKVESSKKNRRSHGISGTWESELKNMFQGVTKGFEYEMKIDYTHFPTRVSVRGNTVLIENFLGERSPRQARIIGNTKVSVKGDRVFLNGIDKRELGETASNIERATKIKGFDLRVFQDGIYLLTGGSQI</sequence>
<keyword evidence="4 5" id="KW-0687">Ribonucleoprotein</keyword>
<accession>A0AAX4NIT0</accession>
<dbReference type="Gene3D" id="3.90.930.12">
    <property type="entry name" value="Ribosomal protein L6, alpha-beta domain"/>
    <property type="match status" value="2"/>
</dbReference>
<comment type="similarity">
    <text evidence="5">Belongs to the universal ribosomal protein uL6 family.</text>
</comment>
<dbReference type="GeneID" id="95967999"/>
<dbReference type="PIRSF" id="PIRSF002162">
    <property type="entry name" value="Ribosomal_L6"/>
    <property type="match status" value="1"/>
</dbReference>
<dbReference type="PANTHER" id="PTHR11655:SF16">
    <property type="entry name" value="60S RIBOSOMAL PROTEIN L9"/>
    <property type="match status" value="1"/>
</dbReference>
<comment type="function">
    <text evidence="5">This protein binds to the 23S rRNA, and is important in its secondary structure. It is located near the subunit interface in the base of the L7/L12 stalk, and near the tRNA binding site of the peptidyltransferase center.</text>
</comment>
<dbReference type="GO" id="GO:0003735">
    <property type="term" value="F:structural constituent of ribosome"/>
    <property type="evidence" value="ECO:0007669"/>
    <property type="project" value="UniProtKB-UniRule"/>
</dbReference>
<keyword evidence="1 5" id="KW-0699">rRNA-binding</keyword>
<keyword evidence="3 5" id="KW-0689">Ribosomal protein</keyword>
<dbReference type="RefSeq" id="WP_393971015.1">
    <property type="nucleotide sequence ID" value="NZ_CP133772.1"/>
</dbReference>
<dbReference type="Proteomes" id="UP001451606">
    <property type="component" value="Chromosome"/>
</dbReference>
<dbReference type="HAMAP" id="MF_01365_A">
    <property type="entry name" value="Ribosomal_uL6_A"/>
    <property type="match status" value="1"/>
</dbReference>
<dbReference type="AlphaFoldDB" id="A0AAX4NIT0"/>
<evidence type="ECO:0000256" key="5">
    <source>
        <dbReference type="HAMAP-Rule" id="MF_01365"/>
    </source>
</evidence>
<proteinExistence type="inferred from homology"/>
<dbReference type="NCBIfam" id="TIGR03653">
    <property type="entry name" value="uL6_arch"/>
    <property type="match status" value="1"/>
</dbReference>
<evidence type="ECO:0000256" key="4">
    <source>
        <dbReference type="ARBA" id="ARBA00023274"/>
    </source>
</evidence>
<evidence type="ECO:0000313" key="7">
    <source>
        <dbReference type="EMBL" id="WYY00681.1"/>
    </source>
</evidence>
<keyword evidence="2 5" id="KW-0694">RNA-binding</keyword>
<dbReference type="InterPro" id="IPR019907">
    <property type="entry name" value="Ribosomal_uL6_arc"/>
</dbReference>
<dbReference type="FunFam" id="3.90.930.12:FF:000008">
    <property type="entry name" value="50S ribosomal protein L6"/>
    <property type="match status" value="1"/>
</dbReference>
<gene>
    <name evidence="5" type="primary">rpl6</name>
    <name evidence="7" type="ORF">OXIME_001262</name>
</gene>
<dbReference type="InterPro" id="IPR036789">
    <property type="entry name" value="Ribosomal_uL6-like_a/b-dom_sf"/>
</dbReference>
<evidence type="ECO:0000313" key="8">
    <source>
        <dbReference type="Proteomes" id="UP001451606"/>
    </source>
</evidence>
<evidence type="ECO:0000256" key="3">
    <source>
        <dbReference type="ARBA" id="ARBA00022980"/>
    </source>
</evidence>
<name>A0AAX4NIT0_9ARCH</name>
<dbReference type="InterPro" id="IPR000702">
    <property type="entry name" value="Ribosomal_uL6-like"/>
</dbReference>
<dbReference type="SUPFAM" id="SSF56053">
    <property type="entry name" value="Ribosomal protein L6"/>
    <property type="match status" value="2"/>
</dbReference>
<feature type="domain" description="Large ribosomal subunit protein uL6 alpha-beta" evidence="6">
    <location>
        <begin position="12"/>
        <end position="84"/>
    </location>
</feature>
<dbReference type="Pfam" id="PF00347">
    <property type="entry name" value="Ribosomal_L6"/>
    <property type="match status" value="2"/>
</dbReference>
<protein>
    <recommendedName>
        <fullName evidence="5">Large ribosomal subunit protein uL6</fullName>
    </recommendedName>
</protein>
<evidence type="ECO:0000256" key="1">
    <source>
        <dbReference type="ARBA" id="ARBA00022730"/>
    </source>
</evidence>
<dbReference type="EMBL" id="CP133772">
    <property type="protein sequence ID" value="WYY00681.1"/>
    <property type="molecule type" value="Genomic_DNA"/>
</dbReference>
<dbReference type="KEGG" id="omr:OXIME_001262"/>
<dbReference type="InterPro" id="IPR020040">
    <property type="entry name" value="Ribosomal_uL6_a/b-dom"/>
</dbReference>
<evidence type="ECO:0000256" key="2">
    <source>
        <dbReference type="ARBA" id="ARBA00022884"/>
    </source>
</evidence>